<feature type="domain" description="Mur ligase C-terminal" evidence="12">
    <location>
        <begin position="293"/>
        <end position="416"/>
    </location>
</feature>
<keyword evidence="6 11" id="KW-0547">Nucleotide-binding</keyword>
<evidence type="ECO:0000256" key="3">
    <source>
        <dbReference type="ARBA" id="ARBA00013025"/>
    </source>
</evidence>
<keyword evidence="8" id="KW-0460">Magnesium</keyword>
<comment type="catalytic activity">
    <reaction evidence="10">
        <text>(6S)-5,6,7,8-tetrahydrofolyl-(gamma-L-Glu)(n) + L-glutamate + ATP = (6S)-5,6,7,8-tetrahydrofolyl-(gamma-L-Glu)(n+1) + ADP + phosphate + H(+)</text>
        <dbReference type="Rhea" id="RHEA:10580"/>
        <dbReference type="Rhea" id="RHEA-COMP:14738"/>
        <dbReference type="Rhea" id="RHEA-COMP:14740"/>
        <dbReference type="ChEBI" id="CHEBI:15378"/>
        <dbReference type="ChEBI" id="CHEBI:29985"/>
        <dbReference type="ChEBI" id="CHEBI:30616"/>
        <dbReference type="ChEBI" id="CHEBI:43474"/>
        <dbReference type="ChEBI" id="CHEBI:141005"/>
        <dbReference type="ChEBI" id="CHEBI:456216"/>
        <dbReference type="EC" id="6.3.2.17"/>
    </reaction>
</comment>
<evidence type="ECO:0000256" key="10">
    <source>
        <dbReference type="ARBA" id="ARBA00047493"/>
    </source>
</evidence>
<evidence type="ECO:0000256" key="7">
    <source>
        <dbReference type="ARBA" id="ARBA00022840"/>
    </source>
</evidence>
<dbReference type="EC" id="6.3.2.17" evidence="3"/>
<dbReference type="InterPro" id="IPR004101">
    <property type="entry name" value="Mur_ligase_C"/>
</dbReference>
<dbReference type="SUPFAM" id="SSF53623">
    <property type="entry name" value="MurD-like peptide ligases, catalytic domain"/>
    <property type="match status" value="1"/>
</dbReference>
<evidence type="ECO:0000313" key="15">
    <source>
        <dbReference type="Proteomes" id="UP000813420"/>
    </source>
</evidence>
<dbReference type="GO" id="GO:0005524">
    <property type="term" value="F:ATP binding"/>
    <property type="evidence" value="ECO:0007669"/>
    <property type="project" value="UniProtKB-KW"/>
</dbReference>
<evidence type="ECO:0000256" key="4">
    <source>
        <dbReference type="ARBA" id="ARBA00022598"/>
    </source>
</evidence>
<reference evidence="14" key="2">
    <citation type="submission" date="2021-09" db="EMBL/GenBank/DDBJ databases">
        <authorList>
            <person name="Gilroy R."/>
        </authorList>
    </citation>
    <scope>NUCLEOTIDE SEQUENCE</scope>
    <source>
        <strain evidence="14">USAMLcec4-12693</strain>
    </source>
</reference>
<dbReference type="AlphaFoldDB" id="A0A9D2VW20"/>
<dbReference type="SUPFAM" id="SSF53244">
    <property type="entry name" value="MurD-like peptide ligases, peptide-binding domain"/>
    <property type="match status" value="1"/>
</dbReference>
<protein>
    <recommendedName>
        <fullName evidence="3">tetrahydrofolate synthase</fullName>
        <ecNumber evidence="3">6.3.2.17</ecNumber>
    </recommendedName>
    <alternativeName>
        <fullName evidence="9">Tetrahydrofolylpolyglutamate synthase</fullName>
    </alternativeName>
</protein>
<dbReference type="InterPro" id="IPR001645">
    <property type="entry name" value="Folylpolyglutamate_synth"/>
</dbReference>
<proteinExistence type="inferred from homology"/>
<name>A0A9D2VW20_9FIRM</name>
<evidence type="ECO:0000256" key="9">
    <source>
        <dbReference type="ARBA" id="ARBA00030592"/>
    </source>
</evidence>
<dbReference type="FunFam" id="3.40.1190.10:FF:000011">
    <property type="entry name" value="Folylpolyglutamate synthase/dihydrofolate synthase"/>
    <property type="match status" value="1"/>
</dbReference>
<evidence type="ECO:0000256" key="8">
    <source>
        <dbReference type="ARBA" id="ARBA00022842"/>
    </source>
</evidence>
<dbReference type="Pfam" id="PF02875">
    <property type="entry name" value="Mur_ligase_C"/>
    <property type="match status" value="1"/>
</dbReference>
<dbReference type="GO" id="GO:0008841">
    <property type="term" value="F:dihydrofolate synthase activity"/>
    <property type="evidence" value="ECO:0007669"/>
    <property type="project" value="TreeGrafter"/>
</dbReference>
<dbReference type="PROSITE" id="PS01011">
    <property type="entry name" value="FOLYLPOLYGLU_SYNT_1"/>
    <property type="match status" value="1"/>
</dbReference>
<evidence type="ECO:0000256" key="5">
    <source>
        <dbReference type="ARBA" id="ARBA00022723"/>
    </source>
</evidence>
<keyword evidence="4 11" id="KW-0436">Ligase</keyword>
<keyword evidence="5" id="KW-0479">Metal-binding</keyword>
<dbReference type="RefSeq" id="WP_083262898.1">
    <property type="nucleotide sequence ID" value="NZ_CABMJS010000016.1"/>
</dbReference>
<dbReference type="GO" id="GO:0004326">
    <property type="term" value="F:tetrahydrofolylpolyglutamate synthase activity"/>
    <property type="evidence" value="ECO:0007669"/>
    <property type="project" value="UniProtKB-EC"/>
</dbReference>
<dbReference type="InterPro" id="IPR036615">
    <property type="entry name" value="Mur_ligase_C_dom_sf"/>
</dbReference>
<dbReference type="PIRSF" id="PIRSF001563">
    <property type="entry name" value="Folylpolyglu_synth"/>
    <property type="match status" value="1"/>
</dbReference>
<organism evidence="14 15">
    <name type="scientific">Merdimonas faecis</name>
    <dbReference type="NCBI Taxonomy" id="1653435"/>
    <lineage>
        <taxon>Bacteria</taxon>
        <taxon>Bacillati</taxon>
        <taxon>Bacillota</taxon>
        <taxon>Clostridia</taxon>
        <taxon>Lachnospirales</taxon>
        <taxon>Lachnospiraceae</taxon>
        <taxon>Merdimonas</taxon>
    </lineage>
</organism>
<dbReference type="GO" id="GO:0046872">
    <property type="term" value="F:metal ion binding"/>
    <property type="evidence" value="ECO:0007669"/>
    <property type="project" value="UniProtKB-KW"/>
</dbReference>
<reference evidence="14" key="1">
    <citation type="journal article" date="2021" name="PeerJ">
        <title>Extensive microbial diversity within the chicken gut microbiome revealed by metagenomics and culture.</title>
        <authorList>
            <person name="Gilroy R."/>
            <person name="Ravi A."/>
            <person name="Getino M."/>
            <person name="Pursley I."/>
            <person name="Horton D.L."/>
            <person name="Alikhan N.F."/>
            <person name="Baker D."/>
            <person name="Gharbi K."/>
            <person name="Hall N."/>
            <person name="Watson M."/>
            <person name="Adriaenssens E.M."/>
            <person name="Foster-Nyarko E."/>
            <person name="Jarju S."/>
            <person name="Secka A."/>
            <person name="Antonio M."/>
            <person name="Oren A."/>
            <person name="Chaudhuri R.R."/>
            <person name="La Ragione R."/>
            <person name="Hildebrand F."/>
            <person name="Pallen M.J."/>
        </authorList>
    </citation>
    <scope>NUCLEOTIDE SEQUENCE</scope>
    <source>
        <strain evidence="14">USAMLcec4-12693</strain>
    </source>
</reference>
<dbReference type="InterPro" id="IPR018109">
    <property type="entry name" value="Folylpolyglutamate_synth_CS"/>
</dbReference>
<dbReference type="Proteomes" id="UP000813420">
    <property type="component" value="Unassembled WGS sequence"/>
</dbReference>
<accession>A0A9D2VW20</accession>
<comment type="cofactor">
    <cofactor evidence="1">
        <name>Mg(2+)</name>
        <dbReference type="ChEBI" id="CHEBI:18420"/>
    </cofactor>
</comment>
<evidence type="ECO:0000256" key="6">
    <source>
        <dbReference type="ARBA" id="ARBA00022741"/>
    </source>
</evidence>
<evidence type="ECO:0000256" key="2">
    <source>
        <dbReference type="ARBA" id="ARBA00008276"/>
    </source>
</evidence>
<dbReference type="GO" id="GO:0005737">
    <property type="term" value="C:cytoplasm"/>
    <property type="evidence" value="ECO:0007669"/>
    <property type="project" value="TreeGrafter"/>
</dbReference>
<comment type="similarity">
    <text evidence="2 11">Belongs to the folylpolyglutamate synthase family.</text>
</comment>
<evidence type="ECO:0000313" key="14">
    <source>
        <dbReference type="EMBL" id="HJH49250.1"/>
    </source>
</evidence>
<gene>
    <name evidence="14" type="ORF">K8V39_03185</name>
</gene>
<dbReference type="Gene3D" id="3.40.1190.10">
    <property type="entry name" value="Mur-like, catalytic domain"/>
    <property type="match status" value="1"/>
</dbReference>
<dbReference type="NCBIfam" id="TIGR01499">
    <property type="entry name" value="folC"/>
    <property type="match status" value="1"/>
</dbReference>
<dbReference type="PROSITE" id="PS01012">
    <property type="entry name" value="FOLYLPOLYGLU_SYNT_2"/>
    <property type="match status" value="1"/>
</dbReference>
<sequence length="436" mass="47465">MTYKEARVYLDHVSKYGSVLGLDTIRELLHELGDPQQDLKFIHIAGTNGKGSVLAYISSVLSEAGYRTGRYVSPTVISYLERIQIDGASISEEAFARLTDKAQQAIARMEAAGKPSPTVFEVETAIAFLYFKETYCDYVVLECGMGGEGDATNIIPAPLCAVFASISLDHLGILGNSVEEIARTKAGIIKPGCQVISAPQPEEAALALKETARQKGCPFHQVDDMCIRQIREGWKGQTIDYREQKGLYLPLPGGHQAINAAVALETLDSLRKQGLTIPEGAIQEGFKKVQWFGRFTCLMESPWFFIDGAHNPAAARCLAGTVHRCFPGKRLILIMGVFRDKEYEEIAKIMAPLAKSVHTVTLPDEVRSLSADVLADTMRRFCGKEVPVTASPGIMEAVASALNEADGQDAILAFGSLSYLGRIKDAVSKICETKTP</sequence>
<evidence type="ECO:0000256" key="11">
    <source>
        <dbReference type="PIRNR" id="PIRNR001563"/>
    </source>
</evidence>
<evidence type="ECO:0000259" key="12">
    <source>
        <dbReference type="Pfam" id="PF02875"/>
    </source>
</evidence>
<dbReference type="PANTHER" id="PTHR11136">
    <property type="entry name" value="FOLYLPOLYGLUTAMATE SYNTHASE-RELATED"/>
    <property type="match status" value="1"/>
</dbReference>
<dbReference type="OrthoDB" id="9809356at2"/>
<comment type="caution">
    <text evidence="14">The sequence shown here is derived from an EMBL/GenBank/DDBJ whole genome shotgun (WGS) entry which is preliminary data.</text>
</comment>
<keyword evidence="7 11" id="KW-0067">ATP-binding</keyword>
<dbReference type="PANTHER" id="PTHR11136:SF0">
    <property type="entry name" value="DIHYDROFOLATE SYNTHETASE-RELATED"/>
    <property type="match status" value="1"/>
</dbReference>
<dbReference type="InterPro" id="IPR036565">
    <property type="entry name" value="Mur-like_cat_sf"/>
</dbReference>
<evidence type="ECO:0000256" key="1">
    <source>
        <dbReference type="ARBA" id="ARBA00001946"/>
    </source>
</evidence>
<dbReference type="InterPro" id="IPR013221">
    <property type="entry name" value="Mur_ligase_cen"/>
</dbReference>
<feature type="domain" description="Mur ligase central" evidence="13">
    <location>
        <begin position="44"/>
        <end position="264"/>
    </location>
</feature>
<evidence type="ECO:0000259" key="13">
    <source>
        <dbReference type="Pfam" id="PF08245"/>
    </source>
</evidence>
<dbReference type="Gene3D" id="3.90.190.20">
    <property type="entry name" value="Mur ligase, C-terminal domain"/>
    <property type="match status" value="1"/>
</dbReference>
<dbReference type="EMBL" id="DYXE01000032">
    <property type="protein sequence ID" value="HJH49250.1"/>
    <property type="molecule type" value="Genomic_DNA"/>
</dbReference>
<dbReference type="Pfam" id="PF08245">
    <property type="entry name" value="Mur_ligase_M"/>
    <property type="match status" value="1"/>
</dbReference>